<dbReference type="EMBL" id="OE001729">
    <property type="protein sequence ID" value="CAD7457493.1"/>
    <property type="molecule type" value="Genomic_DNA"/>
</dbReference>
<proteinExistence type="predicted"/>
<gene>
    <name evidence="1" type="ORF">TTEB3V08_LOCUS5486</name>
</gene>
<evidence type="ECO:0000313" key="1">
    <source>
        <dbReference type="EMBL" id="CAD7457493.1"/>
    </source>
</evidence>
<organism evidence="1">
    <name type="scientific">Timema tahoe</name>
    <dbReference type="NCBI Taxonomy" id="61484"/>
    <lineage>
        <taxon>Eukaryota</taxon>
        <taxon>Metazoa</taxon>
        <taxon>Ecdysozoa</taxon>
        <taxon>Arthropoda</taxon>
        <taxon>Hexapoda</taxon>
        <taxon>Insecta</taxon>
        <taxon>Pterygota</taxon>
        <taxon>Neoptera</taxon>
        <taxon>Polyneoptera</taxon>
        <taxon>Phasmatodea</taxon>
        <taxon>Timematodea</taxon>
        <taxon>Timematoidea</taxon>
        <taxon>Timematidae</taxon>
        <taxon>Timema</taxon>
    </lineage>
</organism>
<name>A0A7R9NVE9_9NEOP</name>
<accession>A0A7R9NVE9</accession>
<sequence length="94" mass="10532">MYLVSSGYDTAMSLMSRAKGTAMFLVLAKRQQQTSQHNKLAPLNTPKQMDITKRENSAWLVAFVSMVTKTLSRAQEVCIGIVHDYSDISKLGHR</sequence>
<reference evidence="1" key="1">
    <citation type="submission" date="2020-11" db="EMBL/GenBank/DDBJ databases">
        <authorList>
            <person name="Tran Van P."/>
        </authorList>
    </citation>
    <scope>NUCLEOTIDE SEQUENCE</scope>
</reference>
<protein>
    <submittedName>
        <fullName evidence="1">Uncharacterized protein</fullName>
    </submittedName>
</protein>
<dbReference type="AlphaFoldDB" id="A0A7R9NVE9"/>